<dbReference type="PANTHER" id="PTHR38116:SF9">
    <property type="entry name" value="BZIP DOMAIN-CONTAINING PROTEIN"/>
    <property type="match status" value="1"/>
</dbReference>
<dbReference type="EMBL" id="MLKD01000009">
    <property type="protein sequence ID" value="OQE22970.1"/>
    <property type="molecule type" value="Genomic_DNA"/>
</dbReference>
<dbReference type="CDD" id="cd14688">
    <property type="entry name" value="bZIP_YAP"/>
    <property type="match status" value="1"/>
</dbReference>
<evidence type="ECO:0000259" key="2">
    <source>
        <dbReference type="PROSITE" id="PS00036"/>
    </source>
</evidence>
<accession>A0A1V6TAJ0</accession>
<dbReference type="AlphaFoldDB" id="A0A1V6TAJ0"/>
<dbReference type="InterPro" id="IPR004827">
    <property type="entry name" value="bZIP"/>
</dbReference>
<feature type="region of interest" description="Disordered" evidence="1">
    <location>
        <begin position="1"/>
        <end position="22"/>
    </location>
</feature>
<dbReference type="InterPro" id="IPR021833">
    <property type="entry name" value="DUF3425"/>
</dbReference>
<evidence type="ECO:0000256" key="1">
    <source>
        <dbReference type="SAM" id="MobiDB-lite"/>
    </source>
</evidence>
<sequence>MDDLEKRQVRRARNRLSQRAYRRRHAERLRELRERAEAGTTSPNEILEKTRKENQLLRKQLCDVQSKLASVTETLTILAGSVTNVLNEDSSEEPPFQGTRVDPSVEPNETTAETDIFNPGPVDPTLSSDSIIDEILQPTSATPATYPPETFSLAAGPATSSAGLDWEAISGNPSALCHQQIPNIWSYGYQMGFQPLYRQVVAVLGLFNSLTRPEAMAWYAKTRFHHIVDLTMWQLQPCSQTLERVEKQYRPTILQLQYDHPKVIDWIPFPSIRDRLIRMHSANPQIDHIFCDLVSSYTVEACMADLVLGATAQKVYIRVLDVAMGAADIKNRIIDPSTVLPAADAGSLFSNPECAQALFVLLNMDHGVSGFKLDPSFFGTYRELFDPEQDYIARGVPLRPNIQTILPGPARLNNLTFQTYQSFMDFHNLALTPFQIPSVLT</sequence>
<dbReference type="PANTHER" id="PTHR38116">
    <property type="entry name" value="CHROMOSOME 7, WHOLE GENOME SHOTGUN SEQUENCE"/>
    <property type="match status" value="1"/>
</dbReference>
<protein>
    <recommendedName>
        <fullName evidence="2">BZIP domain-containing protein</fullName>
    </recommendedName>
</protein>
<evidence type="ECO:0000313" key="4">
    <source>
        <dbReference type="Proteomes" id="UP000191285"/>
    </source>
</evidence>
<name>A0A1V6TAJ0_9EURO</name>
<dbReference type="PROSITE" id="PS00036">
    <property type="entry name" value="BZIP_BASIC"/>
    <property type="match status" value="1"/>
</dbReference>
<dbReference type="Proteomes" id="UP000191285">
    <property type="component" value="Unassembled WGS sequence"/>
</dbReference>
<comment type="caution">
    <text evidence="3">The sequence shown here is derived from an EMBL/GenBank/DDBJ whole genome shotgun (WGS) entry which is preliminary data.</text>
</comment>
<dbReference type="Gene3D" id="1.20.5.170">
    <property type="match status" value="1"/>
</dbReference>
<organism evidence="3 4">
    <name type="scientific">Penicillium steckii</name>
    <dbReference type="NCBI Taxonomy" id="303698"/>
    <lineage>
        <taxon>Eukaryota</taxon>
        <taxon>Fungi</taxon>
        <taxon>Dikarya</taxon>
        <taxon>Ascomycota</taxon>
        <taxon>Pezizomycotina</taxon>
        <taxon>Eurotiomycetes</taxon>
        <taxon>Eurotiomycetidae</taxon>
        <taxon>Eurotiales</taxon>
        <taxon>Aspergillaceae</taxon>
        <taxon>Penicillium</taxon>
    </lineage>
</organism>
<dbReference type="GO" id="GO:0003700">
    <property type="term" value="F:DNA-binding transcription factor activity"/>
    <property type="evidence" value="ECO:0007669"/>
    <property type="project" value="InterPro"/>
</dbReference>
<feature type="domain" description="BZIP" evidence="2">
    <location>
        <begin position="10"/>
        <end position="24"/>
    </location>
</feature>
<feature type="compositionally biased region" description="Basic residues" evidence="1">
    <location>
        <begin position="8"/>
        <end position="22"/>
    </location>
</feature>
<evidence type="ECO:0000313" key="3">
    <source>
        <dbReference type="EMBL" id="OQE22970.1"/>
    </source>
</evidence>
<gene>
    <name evidence="3" type="ORF">PENSTE_c009G04237</name>
</gene>
<feature type="region of interest" description="Disordered" evidence="1">
    <location>
        <begin position="87"/>
        <end position="123"/>
    </location>
</feature>
<reference evidence="4" key="1">
    <citation type="journal article" date="2017" name="Nat. Microbiol.">
        <title>Global analysis of biosynthetic gene clusters reveals vast potential of secondary metabolite production in Penicillium species.</title>
        <authorList>
            <person name="Nielsen J.C."/>
            <person name="Grijseels S."/>
            <person name="Prigent S."/>
            <person name="Ji B."/>
            <person name="Dainat J."/>
            <person name="Nielsen K.F."/>
            <person name="Frisvad J.C."/>
            <person name="Workman M."/>
            <person name="Nielsen J."/>
        </authorList>
    </citation>
    <scope>NUCLEOTIDE SEQUENCE [LARGE SCALE GENOMIC DNA]</scope>
    <source>
        <strain evidence="4">IBT 24891</strain>
    </source>
</reference>
<keyword evidence="4" id="KW-1185">Reference proteome</keyword>
<dbReference type="Pfam" id="PF11905">
    <property type="entry name" value="DUF3425"/>
    <property type="match status" value="1"/>
</dbReference>
<proteinExistence type="predicted"/>
<dbReference type="OrthoDB" id="10261951at2759"/>